<dbReference type="PANTHER" id="PTHR37804">
    <property type="entry name" value="CDAA REGULATORY PROTEIN CDAR"/>
    <property type="match status" value="1"/>
</dbReference>
<dbReference type="PANTHER" id="PTHR37804:SF1">
    <property type="entry name" value="CDAA REGULATORY PROTEIN CDAR"/>
    <property type="match status" value="1"/>
</dbReference>
<keyword evidence="1" id="KW-1133">Transmembrane helix</keyword>
<proteinExistence type="predicted"/>
<name>A0A7K1YER1_9SPHI</name>
<gene>
    <name evidence="2" type="ORF">GS399_16105</name>
</gene>
<dbReference type="Proteomes" id="UP000466586">
    <property type="component" value="Unassembled WGS sequence"/>
</dbReference>
<dbReference type="InterPro" id="IPR053154">
    <property type="entry name" value="c-di-AMP_regulator"/>
</dbReference>
<reference evidence="2 3" key="1">
    <citation type="submission" date="2019-11" db="EMBL/GenBank/DDBJ databases">
        <title>Pedobacter sp. HMF7647 Genome sequencing and assembly.</title>
        <authorList>
            <person name="Kang H."/>
            <person name="Kim H."/>
            <person name="Joh K."/>
        </authorList>
    </citation>
    <scope>NUCLEOTIDE SEQUENCE [LARGE SCALE GENOMIC DNA]</scope>
    <source>
        <strain evidence="2 3">HMF7647</strain>
    </source>
</reference>
<keyword evidence="1" id="KW-0472">Membrane</keyword>
<protein>
    <submittedName>
        <fullName evidence="2">YbbR-like domain-containing protein</fullName>
    </submittedName>
</protein>
<evidence type="ECO:0000313" key="2">
    <source>
        <dbReference type="EMBL" id="MXV52499.1"/>
    </source>
</evidence>
<organism evidence="2 3">
    <name type="scientific">Hufsiella arboris</name>
    <dbReference type="NCBI Taxonomy" id="2695275"/>
    <lineage>
        <taxon>Bacteria</taxon>
        <taxon>Pseudomonadati</taxon>
        <taxon>Bacteroidota</taxon>
        <taxon>Sphingobacteriia</taxon>
        <taxon>Sphingobacteriales</taxon>
        <taxon>Sphingobacteriaceae</taxon>
        <taxon>Hufsiella</taxon>
    </lineage>
</organism>
<dbReference type="RefSeq" id="WP_160845679.1">
    <property type="nucleotide sequence ID" value="NZ_WVHT01000008.1"/>
</dbReference>
<dbReference type="AlphaFoldDB" id="A0A7K1YER1"/>
<accession>A0A7K1YER1</accession>
<keyword evidence="3" id="KW-1185">Reference proteome</keyword>
<sequence length="314" mass="35591">MPFLSLTKTEQRRLSVFATCLGLAVLTWFFFALSGKYIYEVKTKINYVDLPVNRAFHALQSDTIKLQVQSTGWHVLLSKFRVHPLPVTVSLKNISKQSFVTLSDQLKRIDAQLPAEETVVAVIPDTLYYDFTSRTIKRVPVVLSSNLQFKKQWNISNKAVIKPSYVVVTGPESDLAKIKEWTTDSVVRKNVSSNVRSQVMLSPSPSANISIYPSSVDVLIPVDQFTEKIIEVPLKVVNPSGLNVRVVPEKVFVKVLTSLQNYQKITKNVFTATVDLTDWERYQLPQLPVRLTREPGFTKIISTEPQTVDFIVYK</sequence>
<dbReference type="Gene3D" id="2.170.120.40">
    <property type="entry name" value="YbbR-like domain"/>
    <property type="match status" value="1"/>
</dbReference>
<dbReference type="EMBL" id="WVHT01000008">
    <property type="protein sequence ID" value="MXV52499.1"/>
    <property type="molecule type" value="Genomic_DNA"/>
</dbReference>
<evidence type="ECO:0000256" key="1">
    <source>
        <dbReference type="SAM" id="Phobius"/>
    </source>
</evidence>
<comment type="caution">
    <text evidence="2">The sequence shown here is derived from an EMBL/GenBank/DDBJ whole genome shotgun (WGS) entry which is preliminary data.</text>
</comment>
<evidence type="ECO:0000313" key="3">
    <source>
        <dbReference type="Proteomes" id="UP000466586"/>
    </source>
</evidence>
<feature type="transmembrane region" description="Helical" evidence="1">
    <location>
        <begin position="14"/>
        <end position="34"/>
    </location>
</feature>
<keyword evidence="1" id="KW-0812">Transmembrane</keyword>